<evidence type="ECO:0000256" key="1">
    <source>
        <dbReference type="SAM" id="Phobius"/>
    </source>
</evidence>
<keyword evidence="1" id="KW-1133">Transmembrane helix</keyword>
<protein>
    <submittedName>
        <fullName evidence="2">Uncharacterized protein</fullName>
    </submittedName>
</protein>
<dbReference type="STRING" id="228959.SAMN05421797_1011010"/>
<dbReference type="AlphaFoldDB" id="A0A1N6QT18"/>
<feature type="transmembrane region" description="Helical" evidence="1">
    <location>
        <begin position="20"/>
        <end position="41"/>
    </location>
</feature>
<keyword evidence="3" id="KW-1185">Reference proteome</keyword>
<feature type="transmembrane region" description="Helical" evidence="1">
    <location>
        <begin position="102"/>
        <end position="124"/>
    </location>
</feature>
<feature type="transmembrane region" description="Helical" evidence="1">
    <location>
        <begin position="136"/>
        <end position="157"/>
    </location>
</feature>
<evidence type="ECO:0000313" key="3">
    <source>
        <dbReference type="Proteomes" id="UP000186953"/>
    </source>
</evidence>
<proteinExistence type="predicted"/>
<evidence type="ECO:0000313" key="2">
    <source>
        <dbReference type="EMBL" id="SIQ19652.1"/>
    </source>
</evidence>
<keyword evidence="1" id="KW-0472">Membrane</keyword>
<organism evidence="2 3">
    <name type="scientific">Maribacter ulvicola</name>
    <dbReference type="NCBI Taxonomy" id="228959"/>
    <lineage>
        <taxon>Bacteria</taxon>
        <taxon>Pseudomonadati</taxon>
        <taxon>Bacteroidota</taxon>
        <taxon>Flavobacteriia</taxon>
        <taxon>Flavobacteriales</taxon>
        <taxon>Flavobacteriaceae</taxon>
        <taxon>Maribacter</taxon>
    </lineage>
</organism>
<sequence>MFRSYLVLIQDYYLSLKENIYFDIVLPVLIAGTIGFFLWRGDFVFTEDIVNNIVQTLGVLAGFSLTAVSMLTTTDSKTTTKLKQKLTGNIIRDEDISAFRQFYILVSYSILISLIVIVLNSIAIMIDWNRLVSKSLIVSILKAIDVFLILHIFLVNIRNITYLYFIYYDETNSTDQTKNNP</sequence>
<dbReference type="RefSeq" id="WP_076547187.1">
    <property type="nucleotide sequence ID" value="NZ_FTMA01000001.1"/>
</dbReference>
<gene>
    <name evidence="2" type="ORF">SAMN05421797_1011010</name>
</gene>
<feature type="transmembrane region" description="Helical" evidence="1">
    <location>
        <begin position="53"/>
        <end position="73"/>
    </location>
</feature>
<reference evidence="3" key="1">
    <citation type="submission" date="2017-01" db="EMBL/GenBank/DDBJ databases">
        <authorList>
            <person name="Varghese N."/>
            <person name="Submissions S."/>
        </authorList>
    </citation>
    <scope>NUCLEOTIDE SEQUENCE [LARGE SCALE GENOMIC DNA]</scope>
    <source>
        <strain evidence="3">DSM 15366</strain>
    </source>
</reference>
<accession>A0A1N6QT18</accession>
<dbReference type="Proteomes" id="UP000186953">
    <property type="component" value="Unassembled WGS sequence"/>
</dbReference>
<dbReference type="EMBL" id="FTMA01000001">
    <property type="protein sequence ID" value="SIQ19652.1"/>
    <property type="molecule type" value="Genomic_DNA"/>
</dbReference>
<name>A0A1N6QT18_9FLAO</name>
<keyword evidence="1" id="KW-0812">Transmembrane</keyword>
<dbReference type="OrthoDB" id="1440137at2"/>